<gene>
    <name evidence="3" type="ORF">METZ01_LOCUS412919</name>
</gene>
<dbReference type="GO" id="GO:0005524">
    <property type="term" value="F:ATP binding"/>
    <property type="evidence" value="ECO:0007669"/>
    <property type="project" value="UniProtKB-KW"/>
</dbReference>
<dbReference type="InterPro" id="IPR027417">
    <property type="entry name" value="P-loop_NTPase"/>
</dbReference>
<dbReference type="GO" id="GO:0005829">
    <property type="term" value="C:cytosol"/>
    <property type="evidence" value="ECO:0007669"/>
    <property type="project" value="TreeGrafter"/>
</dbReference>
<proteinExistence type="predicted"/>
<dbReference type="SUPFAM" id="SSF52540">
    <property type="entry name" value="P-loop containing nucleoside triphosphate hydrolases"/>
    <property type="match status" value="1"/>
</dbReference>
<dbReference type="EMBL" id="UINC01161081">
    <property type="protein sequence ID" value="SVD60065.1"/>
    <property type="molecule type" value="Genomic_DNA"/>
</dbReference>
<reference evidence="3" key="1">
    <citation type="submission" date="2018-05" db="EMBL/GenBank/DDBJ databases">
        <authorList>
            <person name="Lanie J.A."/>
            <person name="Ng W.-L."/>
            <person name="Kazmierczak K.M."/>
            <person name="Andrzejewski T.M."/>
            <person name="Davidsen T.M."/>
            <person name="Wayne K.J."/>
            <person name="Tettelin H."/>
            <person name="Glass J.I."/>
            <person name="Rusch D."/>
            <person name="Podicherti R."/>
            <person name="Tsui H.-C.T."/>
            <person name="Winkler M.E."/>
        </authorList>
    </citation>
    <scope>NUCLEOTIDE SEQUENCE</scope>
</reference>
<dbReference type="AlphaFoldDB" id="A0A382WNX4"/>
<keyword evidence="2" id="KW-0067">ATP-binding</keyword>
<evidence type="ECO:0000313" key="3">
    <source>
        <dbReference type="EMBL" id="SVD60065.1"/>
    </source>
</evidence>
<name>A0A382WNX4_9ZZZZ</name>
<accession>A0A382WNX4</accession>
<protein>
    <recommendedName>
        <fullName evidence="4">CobQ/CobB/MinD/ParA nucleotide binding domain-containing protein</fullName>
    </recommendedName>
</protein>
<dbReference type="Gene3D" id="3.40.50.300">
    <property type="entry name" value="P-loop containing nucleotide triphosphate hydrolases"/>
    <property type="match status" value="1"/>
</dbReference>
<dbReference type="PANTHER" id="PTHR43384:SF4">
    <property type="entry name" value="CELLULOSE BIOSYNTHESIS PROTEIN BCSQ-RELATED"/>
    <property type="match status" value="1"/>
</dbReference>
<evidence type="ECO:0000256" key="1">
    <source>
        <dbReference type="ARBA" id="ARBA00022741"/>
    </source>
</evidence>
<dbReference type="InterPro" id="IPR050625">
    <property type="entry name" value="ParA/MinD_ATPase"/>
</dbReference>
<dbReference type="GO" id="GO:0009898">
    <property type="term" value="C:cytoplasmic side of plasma membrane"/>
    <property type="evidence" value="ECO:0007669"/>
    <property type="project" value="TreeGrafter"/>
</dbReference>
<dbReference type="GO" id="GO:0016887">
    <property type="term" value="F:ATP hydrolysis activity"/>
    <property type="evidence" value="ECO:0007669"/>
    <property type="project" value="TreeGrafter"/>
</dbReference>
<organism evidence="3">
    <name type="scientific">marine metagenome</name>
    <dbReference type="NCBI Taxonomy" id="408172"/>
    <lineage>
        <taxon>unclassified sequences</taxon>
        <taxon>metagenomes</taxon>
        <taxon>ecological metagenomes</taxon>
    </lineage>
</organism>
<dbReference type="InterPro" id="IPR033756">
    <property type="entry name" value="YlxH/NBP35"/>
</dbReference>
<dbReference type="PANTHER" id="PTHR43384">
    <property type="entry name" value="SEPTUM SITE-DETERMINING PROTEIN MIND HOMOLOG, CHLOROPLASTIC-RELATED"/>
    <property type="match status" value="1"/>
</dbReference>
<dbReference type="GO" id="GO:0051782">
    <property type="term" value="P:negative regulation of cell division"/>
    <property type="evidence" value="ECO:0007669"/>
    <property type="project" value="TreeGrafter"/>
</dbReference>
<evidence type="ECO:0000256" key="2">
    <source>
        <dbReference type="ARBA" id="ARBA00022840"/>
    </source>
</evidence>
<keyword evidence="1" id="KW-0547">Nucleotide-binding</keyword>
<evidence type="ECO:0008006" key="4">
    <source>
        <dbReference type="Google" id="ProtNLM"/>
    </source>
</evidence>
<sequence>MKLDKNHPEIFAVTSGKGGVGKSNISVNLALLMSRMKKNVLVIDADIHLGNVDLLMGIRPKYSIADVITGK</sequence>
<dbReference type="Pfam" id="PF10609">
    <property type="entry name" value="ParA"/>
    <property type="match status" value="1"/>
</dbReference>
<feature type="non-terminal residue" evidence="3">
    <location>
        <position position="71"/>
    </location>
</feature>